<dbReference type="Pfam" id="PF02801">
    <property type="entry name" value="Ketoacyl-synt_C"/>
    <property type="match status" value="1"/>
</dbReference>
<keyword evidence="7" id="KW-1185">Reference proteome</keyword>
<dbReference type="GO" id="GO:0016740">
    <property type="term" value="F:transferase activity"/>
    <property type="evidence" value="ECO:0007669"/>
    <property type="project" value="UniProtKB-KW"/>
</dbReference>
<organism evidence="6 7">
    <name type="scientific">Catenuloplanes nepalensis</name>
    <dbReference type="NCBI Taxonomy" id="587533"/>
    <lineage>
        <taxon>Bacteria</taxon>
        <taxon>Bacillati</taxon>
        <taxon>Actinomycetota</taxon>
        <taxon>Actinomycetes</taxon>
        <taxon>Micromonosporales</taxon>
        <taxon>Micromonosporaceae</taxon>
        <taxon>Catenuloplanes</taxon>
    </lineage>
</organism>
<dbReference type="Gene3D" id="3.40.47.10">
    <property type="match status" value="1"/>
</dbReference>
<dbReference type="InterPro" id="IPR050091">
    <property type="entry name" value="PKS_NRPS_Biosynth_Enz"/>
</dbReference>
<dbReference type="Pfam" id="PF00550">
    <property type="entry name" value="PP-binding"/>
    <property type="match status" value="1"/>
</dbReference>
<dbReference type="PROSITE" id="PS52004">
    <property type="entry name" value="KS3_2"/>
    <property type="match status" value="1"/>
</dbReference>
<dbReference type="PANTHER" id="PTHR43775:SF37">
    <property type="entry name" value="SI:DKEY-61P9.11"/>
    <property type="match status" value="1"/>
</dbReference>
<evidence type="ECO:0000259" key="4">
    <source>
        <dbReference type="PROSITE" id="PS50075"/>
    </source>
</evidence>
<dbReference type="Proteomes" id="UP001240984">
    <property type="component" value="Unassembled WGS sequence"/>
</dbReference>
<dbReference type="Gene3D" id="1.10.1200.10">
    <property type="entry name" value="ACP-like"/>
    <property type="match status" value="1"/>
</dbReference>
<dbReference type="PROSITE" id="PS50075">
    <property type="entry name" value="CARRIER"/>
    <property type="match status" value="1"/>
</dbReference>
<dbReference type="SUPFAM" id="SSF47336">
    <property type="entry name" value="ACP-like"/>
    <property type="match status" value="1"/>
</dbReference>
<dbReference type="InterPro" id="IPR014031">
    <property type="entry name" value="Ketoacyl_synth_C"/>
</dbReference>
<evidence type="ECO:0000256" key="2">
    <source>
        <dbReference type="ARBA" id="ARBA00022553"/>
    </source>
</evidence>
<dbReference type="InterPro" id="IPR009081">
    <property type="entry name" value="PP-bd_ACP"/>
</dbReference>
<dbReference type="InterPro" id="IPR020806">
    <property type="entry name" value="PKS_PP-bd"/>
</dbReference>
<proteinExistence type="predicted"/>
<dbReference type="InterPro" id="IPR016039">
    <property type="entry name" value="Thiolase-like"/>
</dbReference>
<keyword evidence="3 6" id="KW-0808">Transferase</keyword>
<dbReference type="InterPro" id="IPR020841">
    <property type="entry name" value="PKS_Beta-ketoAc_synthase_dom"/>
</dbReference>
<accession>A0ABT9MRW9</accession>
<dbReference type="Gene3D" id="3.30.70.3290">
    <property type="match status" value="1"/>
</dbReference>
<keyword evidence="2" id="KW-0597">Phosphoprotein</keyword>
<evidence type="ECO:0000256" key="1">
    <source>
        <dbReference type="ARBA" id="ARBA00022450"/>
    </source>
</evidence>
<comment type="caution">
    <text evidence="6">The sequence shown here is derived from an EMBL/GenBank/DDBJ whole genome shotgun (WGS) entry which is preliminary data.</text>
</comment>
<evidence type="ECO:0000259" key="5">
    <source>
        <dbReference type="PROSITE" id="PS52004"/>
    </source>
</evidence>
<dbReference type="SUPFAM" id="SSF53901">
    <property type="entry name" value="Thiolase-like"/>
    <property type="match status" value="1"/>
</dbReference>
<evidence type="ECO:0000313" key="7">
    <source>
        <dbReference type="Proteomes" id="UP001240984"/>
    </source>
</evidence>
<protein>
    <submittedName>
        <fullName evidence="6">Acyl transferase domain-containing protein</fullName>
    </submittedName>
</protein>
<keyword evidence="1" id="KW-0596">Phosphopantetheine</keyword>
<dbReference type="InterPro" id="IPR018201">
    <property type="entry name" value="Ketoacyl_synth_AS"/>
</dbReference>
<evidence type="ECO:0000313" key="6">
    <source>
        <dbReference type="EMBL" id="MDP9794189.1"/>
    </source>
</evidence>
<dbReference type="SMART" id="SM00823">
    <property type="entry name" value="PKS_PP"/>
    <property type="match status" value="1"/>
</dbReference>
<dbReference type="InterPro" id="IPR032821">
    <property type="entry name" value="PKS_assoc"/>
</dbReference>
<name>A0ABT9MRW9_9ACTN</name>
<reference evidence="6 7" key="1">
    <citation type="submission" date="2023-07" db="EMBL/GenBank/DDBJ databases">
        <title>Sequencing the genomes of 1000 actinobacteria strains.</title>
        <authorList>
            <person name="Klenk H.-P."/>
        </authorList>
    </citation>
    <scope>NUCLEOTIDE SEQUENCE [LARGE SCALE GENOMIC DNA]</scope>
    <source>
        <strain evidence="6 7">DSM 44710</strain>
    </source>
</reference>
<dbReference type="InterPro" id="IPR014030">
    <property type="entry name" value="Ketoacyl_synth_N"/>
</dbReference>
<dbReference type="Pfam" id="PF16197">
    <property type="entry name" value="KAsynt_C_assoc"/>
    <property type="match status" value="1"/>
</dbReference>
<dbReference type="SMART" id="SM00825">
    <property type="entry name" value="PKS_KS"/>
    <property type="match status" value="1"/>
</dbReference>
<dbReference type="PROSITE" id="PS00606">
    <property type="entry name" value="KS3_1"/>
    <property type="match status" value="1"/>
</dbReference>
<dbReference type="RefSeq" id="WP_306829323.1">
    <property type="nucleotide sequence ID" value="NZ_JAUSRA010000001.1"/>
</dbReference>
<dbReference type="CDD" id="cd00833">
    <property type="entry name" value="PKS"/>
    <property type="match status" value="1"/>
</dbReference>
<feature type="domain" description="Carrier" evidence="4">
    <location>
        <begin position="608"/>
        <end position="686"/>
    </location>
</feature>
<feature type="domain" description="Ketosynthase family 3 (KS3)" evidence="5">
    <location>
        <begin position="7"/>
        <end position="405"/>
    </location>
</feature>
<sequence>MDDDDLQTAVAVIGVAARLPGAADLGEFWAALAAGLDLTTLTGSGRRHGTVSGADLFDAGFFGMSAVEARLLDPQDRVFLECAWEALEHAGYDPGAYPGVVGVYAGGSDTDHLAVLRAHRDRFPEVTREQLRLAAGRDFLTGRVAYRLDLRGPAVTVSTACSTSAVAVHLAGQALLAGECDLALAGGVSLRGAGEDDDGELLSSDGYCRPFDADADGMVDADGAGIVVLKRLSDALADGDHVEAVLLGSALSNDGAGKVGFTAPGVAGQVAAIRGAYQVADVAPATVGYVEAHGTGTPIGDTIEVRALSEAFGPGGRTVLGSVKSNIGHTDAAAGVLGLIKVILSLRHGLIPGTAHFRRANPLLDLGPFTVTGAATPWPPGARPRRAGVNSIGIGGTNAHLVVEEAPVAPASPGDGRPHLLPLSARTPAALAESAARLRDVLARDRPAVGDVAWTLQTGRVAFAHRAFVVGRDLDEVIAGLADLAADSTAEDGRPSEGGFAEPHDLAGTAHERFAREPAFRAVVDECAARTGLDPRQVLSSLATGPDGSDSSLHAIGLLWRAGVPVRWATLHEGRAPRRVALPTYPFQRERYTVDFSPVPETTAPGTAPSTPAELAIAEVWRDVLHLDAVGVDDDFFDLGGHSLHATRVLTRLNSVLGPDAPRLTVMDLFDNATIRELAALVSGAPR</sequence>
<evidence type="ECO:0000256" key="3">
    <source>
        <dbReference type="ARBA" id="ARBA00022679"/>
    </source>
</evidence>
<dbReference type="InterPro" id="IPR036736">
    <property type="entry name" value="ACP-like_sf"/>
</dbReference>
<dbReference type="EMBL" id="JAUSRA010000001">
    <property type="protein sequence ID" value="MDP9794189.1"/>
    <property type="molecule type" value="Genomic_DNA"/>
</dbReference>
<dbReference type="Pfam" id="PF00109">
    <property type="entry name" value="ketoacyl-synt"/>
    <property type="match status" value="1"/>
</dbReference>
<gene>
    <name evidence="6" type="ORF">J2S43_002701</name>
</gene>
<dbReference type="PANTHER" id="PTHR43775">
    <property type="entry name" value="FATTY ACID SYNTHASE"/>
    <property type="match status" value="1"/>
</dbReference>
<dbReference type="InterPro" id="IPR006162">
    <property type="entry name" value="Ppantetheine_attach_site"/>
</dbReference>
<dbReference type="PROSITE" id="PS00012">
    <property type="entry name" value="PHOSPHOPANTETHEINE"/>
    <property type="match status" value="1"/>
</dbReference>